<dbReference type="OrthoDB" id="245205at2759"/>
<comment type="caution">
    <text evidence="3">The sequence shown here is derived from an EMBL/GenBank/DDBJ whole genome shotgun (WGS) entry which is preliminary data.</text>
</comment>
<feature type="compositionally biased region" description="Polar residues" evidence="1">
    <location>
        <begin position="65"/>
        <end position="76"/>
    </location>
</feature>
<keyword evidence="2" id="KW-0812">Transmembrane</keyword>
<dbReference type="VEuPathDB" id="TriTrypDB:TRSC58_03943"/>
<feature type="transmembrane region" description="Helical" evidence="2">
    <location>
        <begin position="365"/>
        <end position="388"/>
    </location>
</feature>
<keyword evidence="4" id="KW-1185">Reference proteome</keyword>
<feature type="compositionally biased region" description="Basic and acidic residues" evidence="1">
    <location>
        <begin position="36"/>
        <end position="47"/>
    </location>
</feature>
<sequence>MQRRHGHSASTRSGARSERHCVGAVSSKETGQTRRSLKEPVVVERSAKKNRLSQYDRKTHECEKGSQSALGADSTQRPAASSPFLCQVSIPPAFCLPHYRWSPLHTSCAQTVVKEHEAVIQWYERNLRPSDVNVDDEVAVAWLATARSRCDALCTFAQGHRTLYGSLDANKLQEMEACLLRLLLCVKRAEQHWNLVSTRSSVGTSPNTTRTVCQQTGAREKHISFARPLVHFFSSVALLEEEEPAGGSLAGAKFSVLPEESTETGDENVADAPYTGRTSGVYYGNLSFSLGEVNTTPAERPIRDEETKELSWPQPRHRLSGLVAAEDAVEGVLNPAPSSYRFFSTPFVLGSGVWPRRKRRVCQNFWLYIFLTTTCCVLSLLVVCWRWCWRRQC</sequence>
<feature type="region of interest" description="Disordered" evidence="1">
    <location>
        <begin position="1"/>
        <end position="76"/>
    </location>
</feature>
<evidence type="ECO:0000256" key="1">
    <source>
        <dbReference type="SAM" id="MobiDB-lite"/>
    </source>
</evidence>
<evidence type="ECO:0000256" key="2">
    <source>
        <dbReference type="SAM" id="Phobius"/>
    </source>
</evidence>
<evidence type="ECO:0000313" key="3">
    <source>
        <dbReference type="EMBL" id="ESL08354.1"/>
    </source>
</evidence>
<dbReference type="EMBL" id="AUPL01003943">
    <property type="protein sequence ID" value="ESL08354.1"/>
    <property type="molecule type" value="Genomic_DNA"/>
</dbReference>
<feature type="compositionally biased region" description="Basic and acidic residues" evidence="1">
    <location>
        <begin position="54"/>
        <end position="64"/>
    </location>
</feature>
<proteinExistence type="predicted"/>
<dbReference type="AlphaFoldDB" id="A0A061J080"/>
<organism evidence="3 4">
    <name type="scientific">Trypanosoma rangeli SC58</name>
    <dbReference type="NCBI Taxonomy" id="429131"/>
    <lineage>
        <taxon>Eukaryota</taxon>
        <taxon>Discoba</taxon>
        <taxon>Euglenozoa</taxon>
        <taxon>Kinetoplastea</taxon>
        <taxon>Metakinetoplastina</taxon>
        <taxon>Trypanosomatida</taxon>
        <taxon>Trypanosomatidae</taxon>
        <taxon>Trypanosoma</taxon>
        <taxon>Herpetosoma</taxon>
    </lineage>
</organism>
<evidence type="ECO:0008006" key="5">
    <source>
        <dbReference type="Google" id="ProtNLM"/>
    </source>
</evidence>
<reference evidence="3 4" key="1">
    <citation type="submission" date="2013-07" db="EMBL/GenBank/DDBJ databases">
        <authorList>
            <person name="Stoco P.H."/>
            <person name="Wagner G."/>
            <person name="Gerber A."/>
            <person name="Zaha A."/>
            <person name="Thompson C."/>
            <person name="Bartholomeu D.C."/>
            <person name="Luckemeyer D.D."/>
            <person name="Bahia D."/>
            <person name="Loreto E."/>
            <person name="Prestes E.B."/>
            <person name="Lima F.M."/>
            <person name="Rodrigues-Luiz G."/>
            <person name="Vallejo G.A."/>
            <person name="Filho J.F."/>
            <person name="Monteiro K.M."/>
            <person name="Tyler K.M."/>
            <person name="de Almeida L.G."/>
            <person name="Ortiz M.F."/>
            <person name="Siervo M.A."/>
            <person name="de Moraes M.H."/>
            <person name="Cunha O.L."/>
            <person name="Mendonca-Neto R."/>
            <person name="Silva R."/>
            <person name="Teixeira S.M."/>
            <person name="Murta S.M."/>
            <person name="Sincero T.C."/>
            <person name="Mendes T.A."/>
            <person name="Urmenyi T.P."/>
            <person name="Silva V.G."/>
            <person name="da Rocha W.D."/>
            <person name="Andersson B."/>
            <person name="Romanha A.J."/>
            <person name="Steindel M."/>
            <person name="de Vasconcelos A.T."/>
            <person name="Grisard E.C."/>
        </authorList>
    </citation>
    <scope>NUCLEOTIDE SEQUENCE [LARGE SCALE GENOMIC DNA]</scope>
    <source>
        <strain evidence="3 4">SC58</strain>
    </source>
</reference>
<accession>A0A061J080</accession>
<dbReference type="Proteomes" id="UP000031737">
    <property type="component" value="Unassembled WGS sequence"/>
</dbReference>
<gene>
    <name evidence="3" type="ORF">TRSC58_03943</name>
</gene>
<keyword evidence="2" id="KW-0472">Membrane</keyword>
<keyword evidence="2" id="KW-1133">Transmembrane helix</keyword>
<evidence type="ECO:0000313" key="4">
    <source>
        <dbReference type="Proteomes" id="UP000031737"/>
    </source>
</evidence>
<name>A0A061J080_TRYRA</name>
<protein>
    <recommendedName>
        <fullName evidence="5">Transmembrane protein</fullName>
    </recommendedName>
</protein>